<dbReference type="Proteomes" id="UP000199541">
    <property type="component" value="Unassembled WGS sequence"/>
</dbReference>
<evidence type="ECO:0000313" key="4">
    <source>
        <dbReference type="EMBL" id="SDW78097.1"/>
    </source>
</evidence>
<proteinExistence type="predicted"/>
<sequence>MKWLALSFGLLAAHGSNASTLGQNRMDDTVTWMANQATCSQVLEVFSEVKAAQTLADGGNNSTVEAFLNSQVGKDWEVLRAYLLGFSVATGTSISDLVGKVERVCMKNPSALFISAMAHRSPKPTARPESIPSPDELLPPPNALHGPHGHLH</sequence>
<reference evidence="3" key="3">
    <citation type="submission" date="2023-06" db="EMBL/GenBank/DDBJ databases">
        <authorList>
            <person name="Sun Q."/>
            <person name="Zhou Y."/>
        </authorList>
    </citation>
    <scope>NUCLEOTIDE SEQUENCE</scope>
    <source>
        <strain evidence="3">CGMCC 1.10859</strain>
    </source>
</reference>
<feature type="signal peptide" evidence="2">
    <location>
        <begin position="1"/>
        <end position="18"/>
    </location>
</feature>
<name>A0AAN4UQM7_9RHOB</name>
<protein>
    <submittedName>
        <fullName evidence="3">Uncharacterized protein</fullName>
    </submittedName>
</protein>
<reference evidence="4 5" key="2">
    <citation type="submission" date="2016-10" db="EMBL/GenBank/DDBJ databases">
        <authorList>
            <person name="Varghese N."/>
            <person name="Submissions S."/>
        </authorList>
    </citation>
    <scope>NUCLEOTIDE SEQUENCE [LARGE SCALE GENOMIC DNA]</scope>
    <source>
        <strain evidence="4 5">DSM 24802</strain>
    </source>
</reference>
<evidence type="ECO:0000313" key="6">
    <source>
        <dbReference type="Proteomes" id="UP000634647"/>
    </source>
</evidence>
<dbReference type="AlphaFoldDB" id="A0AAN4UQM7"/>
<dbReference type="EMBL" id="FNOB01000006">
    <property type="protein sequence ID" value="SDW78097.1"/>
    <property type="molecule type" value="Genomic_DNA"/>
</dbReference>
<keyword evidence="5" id="KW-1185">Reference proteome</keyword>
<evidence type="ECO:0000313" key="3">
    <source>
        <dbReference type="EMBL" id="GHE01100.1"/>
    </source>
</evidence>
<gene>
    <name evidence="3" type="ORF">GCM10008024_15400</name>
    <name evidence="4" type="ORF">SAMN05444006_106229</name>
</gene>
<feature type="region of interest" description="Disordered" evidence="1">
    <location>
        <begin position="122"/>
        <end position="152"/>
    </location>
</feature>
<dbReference type="EMBL" id="BNAB01000005">
    <property type="protein sequence ID" value="GHE01100.1"/>
    <property type="molecule type" value="Genomic_DNA"/>
</dbReference>
<comment type="caution">
    <text evidence="3">The sequence shown here is derived from an EMBL/GenBank/DDBJ whole genome shotgun (WGS) entry which is preliminary data.</text>
</comment>
<accession>A0AAN4UQM7</accession>
<organism evidence="3 6">
    <name type="scientific">Allgaiera indica</name>
    <dbReference type="NCBI Taxonomy" id="765699"/>
    <lineage>
        <taxon>Bacteria</taxon>
        <taxon>Pseudomonadati</taxon>
        <taxon>Pseudomonadota</taxon>
        <taxon>Alphaproteobacteria</taxon>
        <taxon>Rhodobacterales</taxon>
        <taxon>Paracoccaceae</taxon>
        <taxon>Allgaiera</taxon>
    </lineage>
</organism>
<dbReference type="Proteomes" id="UP000634647">
    <property type="component" value="Unassembled WGS sequence"/>
</dbReference>
<evidence type="ECO:0000256" key="1">
    <source>
        <dbReference type="SAM" id="MobiDB-lite"/>
    </source>
</evidence>
<dbReference type="RefSeq" id="WP_143037500.1">
    <property type="nucleotide sequence ID" value="NZ_BNAB01000005.1"/>
</dbReference>
<feature type="chain" id="PRO_5042908544" evidence="2">
    <location>
        <begin position="19"/>
        <end position="152"/>
    </location>
</feature>
<evidence type="ECO:0000313" key="5">
    <source>
        <dbReference type="Proteomes" id="UP000199541"/>
    </source>
</evidence>
<reference evidence="3" key="1">
    <citation type="journal article" date="2014" name="Int. J. Syst. Evol. Microbiol.">
        <title>Complete genome sequence of Corynebacterium casei LMG S-19264T (=DSM 44701T), isolated from a smear-ripened cheese.</title>
        <authorList>
            <consortium name="US DOE Joint Genome Institute (JGI-PGF)"/>
            <person name="Walter F."/>
            <person name="Albersmeier A."/>
            <person name="Kalinowski J."/>
            <person name="Ruckert C."/>
        </authorList>
    </citation>
    <scope>NUCLEOTIDE SEQUENCE</scope>
    <source>
        <strain evidence="3">CGMCC 1.10859</strain>
    </source>
</reference>
<keyword evidence="2" id="KW-0732">Signal</keyword>
<evidence type="ECO:0000256" key="2">
    <source>
        <dbReference type="SAM" id="SignalP"/>
    </source>
</evidence>